<evidence type="ECO:0000313" key="2">
    <source>
        <dbReference type="Proteomes" id="UP001157502"/>
    </source>
</evidence>
<dbReference type="EMBL" id="CM055741">
    <property type="protein sequence ID" value="KAJ8001727.1"/>
    <property type="molecule type" value="Genomic_DNA"/>
</dbReference>
<protein>
    <submittedName>
        <fullName evidence="1">Uncharacterized protein</fullName>
    </submittedName>
</protein>
<sequence>MPRLNRMYAFLRCLMLVLSGVILVSGLVVFGLGLFLRYGAATFVQVMGSFTAQLVTISYVCMCVGTVLGLVGLIGWVGAWKERRCLILSYFCIVSTMFVAEVAGVIFMLVYRDEVEGVIRGASKESLRTSYLGPTATDPISTAWNSIMVHYKCCGFENSTLDFTDSVFSANTGLIYPKTCCVDPKSAACDGLDTSKTLIHPVSCITRLTSVIRGQSVIYGSIISGVFVSQLASMIASVVLYVRLGNLSY</sequence>
<reference evidence="1" key="1">
    <citation type="submission" date="2021-05" db="EMBL/GenBank/DDBJ databases">
        <authorList>
            <person name="Pan Q."/>
            <person name="Jouanno E."/>
            <person name="Zahm M."/>
            <person name="Klopp C."/>
            <person name="Cabau C."/>
            <person name="Louis A."/>
            <person name="Berthelot C."/>
            <person name="Parey E."/>
            <person name="Roest Crollius H."/>
            <person name="Montfort J."/>
            <person name="Robinson-Rechavi M."/>
            <person name="Bouchez O."/>
            <person name="Lampietro C."/>
            <person name="Lopez Roques C."/>
            <person name="Donnadieu C."/>
            <person name="Postlethwait J."/>
            <person name="Bobe J."/>
            <person name="Dillon D."/>
            <person name="Chandos A."/>
            <person name="von Hippel F."/>
            <person name="Guiguen Y."/>
        </authorList>
    </citation>
    <scope>NUCLEOTIDE SEQUENCE</scope>
    <source>
        <strain evidence="1">YG-Jan2019</strain>
    </source>
</reference>
<comment type="caution">
    <text evidence="1">The sequence shown here is derived from an EMBL/GenBank/DDBJ whole genome shotgun (WGS) entry which is preliminary data.</text>
</comment>
<organism evidence="1 2">
    <name type="scientific">Dallia pectoralis</name>
    <name type="common">Alaska blackfish</name>
    <dbReference type="NCBI Taxonomy" id="75939"/>
    <lineage>
        <taxon>Eukaryota</taxon>
        <taxon>Metazoa</taxon>
        <taxon>Chordata</taxon>
        <taxon>Craniata</taxon>
        <taxon>Vertebrata</taxon>
        <taxon>Euteleostomi</taxon>
        <taxon>Actinopterygii</taxon>
        <taxon>Neopterygii</taxon>
        <taxon>Teleostei</taxon>
        <taxon>Protacanthopterygii</taxon>
        <taxon>Esociformes</taxon>
        <taxon>Umbridae</taxon>
        <taxon>Dallia</taxon>
    </lineage>
</organism>
<evidence type="ECO:0000313" key="1">
    <source>
        <dbReference type="EMBL" id="KAJ8001727.1"/>
    </source>
</evidence>
<accession>A0ACC2GDN6</accession>
<gene>
    <name evidence="1" type="ORF">DPEC_G00172450</name>
</gene>
<proteinExistence type="predicted"/>
<keyword evidence="2" id="KW-1185">Reference proteome</keyword>
<name>A0ACC2GDN6_DALPE</name>
<dbReference type="Proteomes" id="UP001157502">
    <property type="component" value="Chromosome 14"/>
</dbReference>